<gene>
    <name evidence="1" type="ORF">JEQ17_27550</name>
</gene>
<reference evidence="1 2" key="1">
    <citation type="submission" date="2020-12" db="EMBL/GenBank/DDBJ databases">
        <title>A novel species.</title>
        <authorList>
            <person name="Li K."/>
        </authorList>
    </citation>
    <scope>NUCLEOTIDE SEQUENCE [LARGE SCALE GENOMIC DNA]</scope>
    <source>
        <strain evidence="1 2">ZYC-3</strain>
    </source>
</reference>
<protein>
    <submittedName>
        <fullName evidence="1">Uncharacterized protein</fullName>
    </submittedName>
</protein>
<dbReference type="RefSeq" id="WP_200397704.1">
    <property type="nucleotide sequence ID" value="NZ_CP066831.1"/>
</dbReference>
<dbReference type="KEGG" id="slf:JEQ17_27550"/>
<dbReference type="EMBL" id="CP066831">
    <property type="protein sequence ID" value="QQM42806.1"/>
    <property type="molecule type" value="Genomic_DNA"/>
</dbReference>
<keyword evidence="2" id="KW-1185">Reference proteome</keyword>
<evidence type="ECO:0000313" key="2">
    <source>
        <dbReference type="Proteomes" id="UP000595636"/>
    </source>
</evidence>
<evidence type="ECO:0000313" key="1">
    <source>
        <dbReference type="EMBL" id="QQM42806.1"/>
    </source>
</evidence>
<dbReference type="Proteomes" id="UP000595636">
    <property type="component" value="Chromosome"/>
</dbReference>
<accession>A0A7T7I8E8</accession>
<dbReference type="InterPro" id="IPR054202">
    <property type="entry name" value="DUF6907"/>
</dbReference>
<name>A0A7T7I8E8_9ACTN</name>
<organism evidence="1 2">
    <name type="scientific">Streptomyces liliifuscus</name>
    <dbReference type="NCBI Taxonomy" id="2797636"/>
    <lineage>
        <taxon>Bacteria</taxon>
        <taxon>Bacillati</taxon>
        <taxon>Actinomycetota</taxon>
        <taxon>Actinomycetes</taxon>
        <taxon>Kitasatosporales</taxon>
        <taxon>Streptomycetaceae</taxon>
        <taxon>Streptomyces</taxon>
    </lineage>
</organism>
<dbReference type="Pfam" id="PF21848">
    <property type="entry name" value="DUF6907"/>
    <property type="match status" value="1"/>
</dbReference>
<sequence>MTEARTVTLQTLDAGEVTLPEPSWCVGHADHQPDNYRADILHQGEDVVLTFRGHFITDAGLVQSPFATHASPGLGGRTTGVSVSVIARTLDPAGLYSLAASLDGYADRLRDMADQLSAILAGGAE</sequence>
<dbReference type="AlphaFoldDB" id="A0A7T7I8E8"/>
<proteinExistence type="predicted"/>